<name>A0A1I2VEE5_9CORY</name>
<keyword evidence="3" id="KW-1133">Transmembrane helix</keyword>
<sequence length="265" mass="29695">MLVLAGVAVLLYPVAATQWNNYRQTEVARQYEKYLHKDADPEVTSRSLEEAREYNATLAGTPVVDPWEGRVAEDNEPYQHYLSLLSQGPAMGRLVLPTINLDLPVFHGTSSRTLDRGIGHLYGTALPVGGEGSRSVLTGHTGLRTATLMDNLDKMKEGDPIYISVMGERLKYEVNHIEVVLPSEYKKLRPVPGEDLVTLVTCTPYGINSHRLLVTGHRVPLDENDEKAFKTEGSALHFQWWMWAILVGVIVVLVVLVVWIRRNVR</sequence>
<dbReference type="InterPro" id="IPR005754">
    <property type="entry name" value="Sortase"/>
</dbReference>
<evidence type="ECO:0000256" key="1">
    <source>
        <dbReference type="ARBA" id="ARBA00022801"/>
    </source>
</evidence>
<reference evidence="4 5" key="1">
    <citation type="submission" date="2016-10" db="EMBL/GenBank/DDBJ databases">
        <authorList>
            <person name="de Groot N.N."/>
        </authorList>
    </citation>
    <scope>NUCLEOTIDE SEQUENCE [LARGE SCALE GENOMIC DNA]</scope>
    <source>
        <strain>J11</strain>
        <strain evidence="5">PG 39</strain>
    </source>
</reference>
<evidence type="ECO:0000313" key="4">
    <source>
        <dbReference type="EMBL" id="SFG85541.1"/>
    </source>
</evidence>
<keyword evidence="3" id="KW-0472">Membrane</keyword>
<feature type="transmembrane region" description="Helical" evidence="3">
    <location>
        <begin position="240"/>
        <end position="260"/>
    </location>
</feature>
<accession>A0A1I2VEE5</accession>
<dbReference type="OrthoDB" id="5242161at2"/>
<organism evidence="4 5">
    <name type="scientific">Corynebacterium spheniscorum</name>
    <dbReference type="NCBI Taxonomy" id="185761"/>
    <lineage>
        <taxon>Bacteria</taxon>
        <taxon>Bacillati</taxon>
        <taxon>Actinomycetota</taxon>
        <taxon>Actinomycetes</taxon>
        <taxon>Mycobacteriales</taxon>
        <taxon>Corynebacteriaceae</taxon>
        <taxon>Corynebacterium</taxon>
    </lineage>
</organism>
<dbReference type="Gene3D" id="2.40.260.10">
    <property type="entry name" value="Sortase"/>
    <property type="match status" value="1"/>
</dbReference>
<protein>
    <submittedName>
        <fullName evidence="4">Sortase A</fullName>
    </submittedName>
</protein>
<dbReference type="NCBIfam" id="TIGR01076">
    <property type="entry name" value="sortase_fam"/>
    <property type="match status" value="1"/>
</dbReference>
<keyword evidence="3" id="KW-0812">Transmembrane</keyword>
<dbReference type="Proteomes" id="UP000199065">
    <property type="component" value="Unassembled WGS sequence"/>
</dbReference>
<evidence type="ECO:0000256" key="2">
    <source>
        <dbReference type="PIRSR" id="PIRSR605754-1"/>
    </source>
</evidence>
<evidence type="ECO:0000313" key="5">
    <source>
        <dbReference type="Proteomes" id="UP000199065"/>
    </source>
</evidence>
<dbReference type="AlphaFoldDB" id="A0A1I2VEE5"/>
<gene>
    <name evidence="4" type="ORF">SAMN05660282_02167</name>
</gene>
<dbReference type="EMBL" id="FOPJ01000019">
    <property type="protein sequence ID" value="SFG85541.1"/>
    <property type="molecule type" value="Genomic_DNA"/>
</dbReference>
<dbReference type="GO" id="GO:0016787">
    <property type="term" value="F:hydrolase activity"/>
    <property type="evidence" value="ECO:0007669"/>
    <property type="project" value="UniProtKB-KW"/>
</dbReference>
<dbReference type="InterPro" id="IPR042002">
    <property type="entry name" value="Sortase_C"/>
</dbReference>
<dbReference type="SUPFAM" id="SSF63817">
    <property type="entry name" value="Sortase"/>
    <property type="match status" value="1"/>
</dbReference>
<keyword evidence="5" id="KW-1185">Reference proteome</keyword>
<dbReference type="Pfam" id="PF04203">
    <property type="entry name" value="Sortase"/>
    <property type="match status" value="1"/>
</dbReference>
<evidence type="ECO:0000256" key="3">
    <source>
        <dbReference type="SAM" id="Phobius"/>
    </source>
</evidence>
<dbReference type="InterPro" id="IPR023365">
    <property type="entry name" value="Sortase_dom-sf"/>
</dbReference>
<dbReference type="CDD" id="cd05827">
    <property type="entry name" value="Sortase_C"/>
    <property type="match status" value="1"/>
</dbReference>
<feature type="active site" description="Proton donor/acceptor" evidence="2">
    <location>
        <position position="140"/>
    </location>
</feature>
<proteinExistence type="predicted"/>
<dbReference type="NCBIfam" id="NF033745">
    <property type="entry name" value="class_C_sortase"/>
    <property type="match status" value="1"/>
</dbReference>
<keyword evidence="1" id="KW-0378">Hydrolase</keyword>
<feature type="active site" description="Acyl-thioester intermediate" evidence="2">
    <location>
        <position position="202"/>
    </location>
</feature>
<dbReference type="STRING" id="185761.SAMN05660282_02167"/>